<keyword evidence="6 8" id="KW-1133">Transmembrane helix</keyword>
<feature type="transmembrane region" description="Helical" evidence="8">
    <location>
        <begin position="99"/>
        <end position="118"/>
    </location>
</feature>
<keyword evidence="2" id="KW-1003">Cell membrane</keyword>
<dbReference type="Proteomes" id="UP000031030">
    <property type="component" value="Unassembled WGS sequence"/>
</dbReference>
<keyword evidence="10" id="KW-1185">Reference proteome</keyword>
<keyword evidence="5" id="KW-0378">Hydrolase</keyword>
<dbReference type="InterPro" id="IPR026392">
    <property type="entry name" value="Exo/Archaeosortase_dom"/>
</dbReference>
<evidence type="ECO:0000313" key="9">
    <source>
        <dbReference type="EMBL" id="KHK99912.1"/>
    </source>
</evidence>
<evidence type="ECO:0000256" key="7">
    <source>
        <dbReference type="ARBA" id="ARBA00023136"/>
    </source>
</evidence>
<keyword evidence="3" id="KW-0645">Protease</keyword>
<dbReference type="AlphaFoldDB" id="A0A0B2ADL9"/>
<evidence type="ECO:0000256" key="6">
    <source>
        <dbReference type="ARBA" id="ARBA00022989"/>
    </source>
</evidence>
<comment type="subcellular location">
    <subcellularLocation>
        <location evidence="1">Cell membrane</location>
        <topology evidence="1">Multi-pass membrane protein</topology>
    </subcellularLocation>
</comment>
<proteinExistence type="predicted"/>
<feature type="transmembrane region" description="Helical" evidence="8">
    <location>
        <begin position="125"/>
        <end position="146"/>
    </location>
</feature>
<dbReference type="GO" id="GO:0006508">
    <property type="term" value="P:proteolysis"/>
    <property type="evidence" value="ECO:0007669"/>
    <property type="project" value="UniProtKB-KW"/>
</dbReference>
<evidence type="ECO:0000256" key="1">
    <source>
        <dbReference type="ARBA" id="ARBA00004651"/>
    </source>
</evidence>
<dbReference type="RefSeq" id="WP_039394351.1">
    <property type="nucleotide sequence ID" value="NZ_JTDK01000001.1"/>
</dbReference>
<dbReference type="NCBIfam" id="TIGR04178">
    <property type="entry name" value="exo_archaeo"/>
    <property type="match status" value="1"/>
</dbReference>
<dbReference type="STRING" id="1348253.LK09_00850"/>
<dbReference type="EMBL" id="JTDK01000001">
    <property type="protein sequence ID" value="KHK99912.1"/>
    <property type="molecule type" value="Genomic_DNA"/>
</dbReference>
<evidence type="ECO:0000256" key="2">
    <source>
        <dbReference type="ARBA" id="ARBA00022475"/>
    </source>
</evidence>
<sequence length="205" mass="22261">MTAQPITRRAARMRQPRWLTGGRVLRLLGATATIVVVGVLLAHERATRAAEAWLAEGWLDRTVPHGVELWGERLILQLPEPTHQGLPARVALEITAQCASYVAVVPLLVLFALILGLTRVSWARWGAAALIGVAGMLLTNQIRLWMIAASTAAWGMDPGYTLSHGFVGSAFGIIGFAAFAVLSLALLDPRLIGRGRRTRREHAHD</sequence>
<dbReference type="Pfam" id="PF09721">
    <property type="entry name" value="Exosortase_EpsH"/>
    <property type="match status" value="1"/>
</dbReference>
<dbReference type="OrthoDB" id="5063422at2"/>
<dbReference type="GO" id="GO:0008233">
    <property type="term" value="F:peptidase activity"/>
    <property type="evidence" value="ECO:0007669"/>
    <property type="project" value="UniProtKB-KW"/>
</dbReference>
<accession>A0A0B2ADL9</accession>
<gene>
    <name evidence="9" type="ORF">LK09_00850</name>
</gene>
<feature type="transmembrane region" description="Helical" evidence="8">
    <location>
        <begin position="166"/>
        <end position="187"/>
    </location>
</feature>
<dbReference type="InterPro" id="IPR019127">
    <property type="entry name" value="Exosortase"/>
</dbReference>
<evidence type="ECO:0000256" key="3">
    <source>
        <dbReference type="ARBA" id="ARBA00022670"/>
    </source>
</evidence>
<name>A0A0B2ADL9_9MICO</name>
<dbReference type="GO" id="GO:0005886">
    <property type="term" value="C:plasma membrane"/>
    <property type="evidence" value="ECO:0007669"/>
    <property type="project" value="UniProtKB-SubCell"/>
</dbReference>
<evidence type="ECO:0000256" key="8">
    <source>
        <dbReference type="SAM" id="Phobius"/>
    </source>
</evidence>
<evidence type="ECO:0000256" key="4">
    <source>
        <dbReference type="ARBA" id="ARBA00022692"/>
    </source>
</evidence>
<keyword evidence="4 8" id="KW-0812">Transmembrane</keyword>
<evidence type="ECO:0000256" key="5">
    <source>
        <dbReference type="ARBA" id="ARBA00022801"/>
    </source>
</evidence>
<evidence type="ECO:0000313" key="10">
    <source>
        <dbReference type="Proteomes" id="UP000031030"/>
    </source>
</evidence>
<organism evidence="9 10">
    <name type="scientific">Microbacterium mangrovi</name>
    <dbReference type="NCBI Taxonomy" id="1348253"/>
    <lineage>
        <taxon>Bacteria</taxon>
        <taxon>Bacillati</taxon>
        <taxon>Actinomycetota</taxon>
        <taxon>Actinomycetes</taxon>
        <taxon>Micrococcales</taxon>
        <taxon>Microbacteriaceae</taxon>
        <taxon>Microbacterium</taxon>
    </lineage>
</organism>
<comment type="caution">
    <text evidence="9">The sequence shown here is derived from an EMBL/GenBank/DDBJ whole genome shotgun (WGS) entry which is preliminary data.</text>
</comment>
<keyword evidence="7 8" id="KW-0472">Membrane</keyword>
<reference evidence="9 10" key="1">
    <citation type="submission" date="2014-11" db="EMBL/GenBank/DDBJ databases">
        <title>Genome sequence of Microbacterium mangrovi MUSC 115(T).</title>
        <authorList>
            <person name="Lee L.-H."/>
        </authorList>
    </citation>
    <scope>NUCLEOTIDE SEQUENCE [LARGE SCALE GENOMIC DNA]</scope>
    <source>
        <strain evidence="9 10">MUSC 115</strain>
    </source>
</reference>
<protein>
    <recommendedName>
        <fullName evidence="11">Exosortase/archaeosortase family protein</fullName>
    </recommendedName>
</protein>
<evidence type="ECO:0008006" key="11">
    <source>
        <dbReference type="Google" id="ProtNLM"/>
    </source>
</evidence>
<feature type="transmembrane region" description="Helical" evidence="8">
    <location>
        <begin position="24"/>
        <end position="43"/>
    </location>
</feature>